<proteinExistence type="predicted"/>
<accession>A0A0E9TKY3</accession>
<organism evidence="1">
    <name type="scientific">Anguilla anguilla</name>
    <name type="common">European freshwater eel</name>
    <name type="synonym">Muraena anguilla</name>
    <dbReference type="NCBI Taxonomy" id="7936"/>
    <lineage>
        <taxon>Eukaryota</taxon>
        <taxon>Metazoa</taxon>
        <taxon>Chordata</taxon>
        <taxon>Craniata</taxon>
        <taxon>Vertebrata</taxon>
        <taxon>Euteleostomi</taxon>
        <taxon>Actinopterygii</taxon>
        <taxon>Neopterygii</taxon>
        <taxon>Teleostei</taxon>
        <taxon>Anguilliformes</taxon>
        <taxon>Anguillidae</taxon>
        <taxon>Anguilla</taxon>
    </lineage>
</organism>
<name>A0A0E9TKY3_ANGAN</name>
<dbReference type="AlphaFoldDB" id="A0A0E9TKY3"/>
<reference evidence="1" key="1">
    <citation type="submission" date="2014-11" db="EMBL/GenBank/DDBJ databases">
        <authorList>
            <person name="Amaro Gonzalez C."/>
        </authorList>
    </citation>
    <scope>NUCLEOTIDE SEQUENCE</scope>
</reference>
<dbReference type="EMBL" id="GBXM01055184">
    <property type="protein sequence ID" value="JAH53393.1"/>
    <property type="molecule type" value="Transcribed_RNA"/>
</dbReference>
<evidence type="ECO:0000313" key="1">
    <source>
        <dbReference type="EMBL" id="JAH53393.1"/>
    </source>
</evidence>
<sequence>MAMPARSELFTVTSASSFFENTELQLHNTII</sequence>
<reference evidence="1" key="2">
    <citation type="journal article" date="2015" name="Fish Shellfish Immunol.">
        <title>Early steps in the European eel (Anguilla anguilla)-Vibrio vulnificus interaction in the gills: Role of the RtxA13 toxin.</title>
        <authorList>
            <person name="Callol A."/>
            <person name="Pajuelo D."/>
            <person name="Ebbesson L."/>
            <person name="Teles M."/>
            <person name="MacKenzie S."/>
            <person name="Amaro C."/>
        </authorList>
    </citation>
    <scope>NUCLEOTIDE SEQUENCE</scope>
</reference>
<protein>
    <submittedName>
        <fullName evidence="1">Uncharacterized protein</fullName>
    </submittedName>
</protein>